<dbReference type="RefSeq" id="WP_050433116.1">
    <property type="nucleotide sequence ID" value="NZ_CP012159.1"/>
</dbReference>
<dbReference type="Gene3D" id="3.40.50.980">
    <property type="match status" value="2"/>
</dbReference>
<dbReference type="CDD" id="cd12114">
    <property type="entry name" value="A_NRPS_TlmIV_like"/>
    <property type="match status" value="1"/>
</dbReference>
<evidence type="ECO:0000313" key="8">
    <source>
        <dbReference type="Proteomes" id="UP000067626"/>
    </source>
</evidence>
<dbReference type="Pfam" id="PF18563">
    <property type="entry name" value="TubC_N"/>
    <property type="match status" value="1"/>
</dbReference>
<keyword evidence="8" id="KW-1185">Reference proteome</keyword>
<keyword evidence="4" id="KW-0436">Ligase</keyword>
<dbReference type="GO" id="GO:0043041">
    <property type="term" value="P:amino acid activation for nonribosomal peptide biosynthetic process"/>
    <property type="evidence" value="ECO:0007669"/>
    <property type="project" value="TreeGrafter"/>
</dbReference>
<dbReference type="Gene3D" id="1.10.1200.10">
    <property type="entry name" value="ACP-like"/>
    <property type="match status" value="1"/>
</dbReference>
<dbReference type="Pfam" id="PF00668">
    <property type="entry name" value="Condensation"/>
    <property type="match status" value="1"/>
</dbReference>
<dbReference type="PROSITE" id="PS00455">
    <property type="entry name" value="AMP_BINDING"/>
    <property type="match status" value="1"/>
</dbReference>
<dbReference type="GO" id="GO:0031177">
    <property type="term" value="F:phosphopantetheine binding"/>
    <property type="evidence" value="ECO:0007669"/>
    <property type="project" value="InterPro"/>
</dbReference>
<dbReference type="GO" id="GO:0044550">
    <property type="term" value="P:secondary metabolite biosynthetic process"/>
    <property type="evidence" value="ECO:0007669"/>
    <property type="project" value="TreeGrafter"/>
</dbReference>
<dbReference type="SUPFAM" id="SSF47336">
    <property type="entry name" value="ACP-like"/>
    <property type="match status" value="1"/>
</dbReference>
<dbReference type="CDD" id="cd19535">
    <property type="entry name" value="Cyc_NRPS"/>
    <property type="match status" value="1"/>
</dbReference>
<dbReference type="Pfam" id="PF00550">
    <property type="entry name" value="PP-binding"/>
    <property type="match status" value="1"/>
</dbReference>
<dbReference type="KEGG" id="ccro:CMC5_054860"/>
<dbReference type="NCBIfam" id="TIGR01733">
    <property type="entry name" value="AA-adenyl-dom"/>
    <property type="match status" value="1"/>
</dbReference>
<dbReference type="EMBL" id="CP012159">
    <property type="protein sequence ID" value="AKT41312.1"/>
    <property type="molecule type" value="Genomic_DNA"/>
</dbReference>
<accession>A0A0K1EKY1</accession>
<feature type="region of interest" description="Disordered" evidence="5">
    <location>
        <begin position="1379"/>
        <end position="1411"/>
    </location>
</feature>
<dbReference type="Gene3D" id="2.30.38.10">
    <property type="entry name" value="Luciferase, Domain 3"/>
    <property type="match status" value="1"/>
</dbReference>
<reference evidence="7 8" key="1">
    <citation type="submission" date="2015-07" db="EMBL/GenBank/DDBJ databases">
        <title>Genome analysis of myxobacterium Chondromyces crocatus Cm c5 reveals a high potential for natural compound synthesis and the genetic basis for the loss of fruiting body formation.</title>
        <authorList>
            <person name="Zaburannyi N."/>
            <person name="Bunk B."/>
            <person name="Maier J."/>
            <person name="Overmann J."/>
            <person name="Mueller R."/>
        </authorList>
    </citation>
    <scope>NUCLEOTIDE SEQUENCE [LARGE SCALE GENOMIC DNA]</scope>
    <source>
        <strain evidence="7 8">Cm c5</strain>
    </source>
</reference>
<evidence type="ECO:0000256" key="2">
    <source>
        <dbReference type="ARBA" id="ARBA00022450"/>
    </source>
</evidence>
<dbReference type="Gene3D" id="1.10.10.1830">
    <property type="entry name" value="Non-ribosomal peptide synthase, adenylation domain"/>
    <property type="match status" value="1"/>
</dbReference>
<dbReference type="FunFam" id="3.40.50.980:FF:000001">
    <property type="entry name" value="Non-ribosomal peptide synthetase"/>
    <property type="match status" value="1"/>
</dbReference>
<dbReference type="InterPro" id="IPR000873">
    <property type="entry name" value="AMP-dep_synth/lig_dom"/>
</dbReference>
<dbReference type="SUPFAM" id="SSF56801">
    <property type="entry name" value="Acetyl-CoA synthetase-like"/>
    <property type="match status" value="1"/>
</dbReference>
<dbReference type="SMART" id="SM00823">
    <property type="entry name" value="PKS_PP"/>
    <property type="match status" value="1"/>
</dbReference>
<dbReference type="InterPro" id="IPR036736">
    <property type="entry name" value="ACP-like_sf"/>
</dbReference>
<dbReference type="Gene3D" id="3.30.300.30">
    <property type="match status" value="1"/>
</dbReference>
<dbReference type="InterPro" id="IPR000415">
    <property type="entry name" value="Nitroreductase-like"/>
</dbReference>
<dbReference type="Gene3D" id="3.30.559.10">
    <property type="entry name" value="Chloramphenicol acetyltransferase-like domain"/>
    <property type="match status" value="1"/>
</dbReference>
<feature type="domain" description="Carrier" evidence="6">
    <location>
        <begin position="1310"/>
        <end position="1385"/>
    </location>
</feature>
<dbReference type="GO" id="GO:0005737">
    <property type="term" value="C:cytoplasm"/>
    <property type="evidence" value="ECO:0007669"/>
    <property type="project" value="TreeGrafter"/>
</dbReference>
<dbReference type="GO" id="GO:0016491">
    <property type="term" value="F:oxidoreductase activity"/>
    <property type="evidence" value="ECO:0007669"/>
    <property type="project" value="InterPro"/>
</dbReference>
<protein>
    <submittedName>
        <fullName evidence="7">Peptide synthetase</fullName>
        <ecNumber evidence="7">5.1.1.11</ecNumber>
    </submittedName>
</protein>
<dbReference type="Proteomes" id="UP000067626">
    <property type="component" value="Chromosome"/>
</dbReference>
<keyword evidence="2" id="KW-0596">Phosphopantetheine</keyword>
<dbReference type="PATRIC" id="fig|52.7.peg.6067"/>
<dbReference type="PROSITE" id="PS50075">
    <property type="entry name" value="CARRIER"/>
    <property type="match status" value="1"/>
</dbReference>
<dbReference type="Gene3D" id="3.30.559.30">
    <property type="entry name" value="Nonribosomal peptide synthetase, condensation domain"/>
    <property type="match status" value="1"/>
</dbReference>
<feature type="compositionally biased region" description="Basic and acidic residues" evidence="5">
    <location>
        <begin position="1381"/>
        <end position="1403"/>
    </location>
</feature>
<dbReference type="Gene3D" id="3.40.109.10">
    <property type="entry name" value="NADH Oxidase"/>
    <property type="match status" value="1"/>
</dbReference>
<dbReference type="InterPro" id="IPR020845">
    <property type="entry name" value="AMP-binding_CS"/>
</dbReference>
<dbReference type="STRING" id="52.CMC5_054860"/>
<dbReference type="InterPro" id="IPR041464">
    <property type="entry name" value="TubC_N"/>
</dbReference>
<dbReference type="SUPFAM" id="SSF52777">
    <property type="entry name" value="CoA-dependent acyltransferases"/>
    <property type="match status" value="2"/>
</dbReference>
<dbReference type="FunFam" id="3.30.559.10:FF:000023">
    <property type="entry name" value="Non-ribosomal peptide synthetase"/>
    <property type="match status" value="1"/>
</dbReference>
<dbReference type="InterPro" id="IPR045851">
    <property type="entry name" value="AMP-bd_C_sf"/>
</dbReference>
<dbReference type="InterPro" id="IPR020459">
    <property type="entry name" value="AMP-binding"/>
</dbReference>
<dbReference type="InterPro" id="IPR009081">
    <property type="entry name" value="PP-bd_ACP"/>
</dbReference>
<evidence type="ECO:0000256" key="3">
    <source>
        <dbReference type="ARBA" id="ARBA00022553"/>
    </source>
</evidence>
<dbReference type="Pfam" id="PF00881">
    <property type="entry name" value="Nitroreductase"/>
    <property type="match status" value="1"/>
</dbReference>
<dbReference type="GO" id="GO:0047462">
    <property type="term" value="F:phenylalanine racemase (ATP-hydrolyzing) activity"/>
    <property type="evidence" value="ECO:0007669"/>
    <property type="project" value="UniProtKB-EC"/>
</dbReference>
<dbReference type="PANTHER" id="PTHR45527">
    <property type="entry name" value="NONRIBOSOMAL PEPTIDE SYNTHETASE"/>
    <property type="match status" value="1"/>
</dbReference>
<evidence type="ECO:0000259" key="6">
    <source>
        <dbReference type="PROSITE" id="PS50075"/>
    </source>
</evidence>
<keyword evidence="7" id="KW-0413">Isomerase</keyword>
<organism evidence="7 8">
    <name type="scientific">Chondromyces crocatus</name>
    <dbReference type="NCBI Taxonomy" id="52"/>
    <lineage>
        <taxon>Bacteria</taxon>
        <taxon>Pseudomonadati</taxon>
        <taxon>Myxococcota</taxon>
        <taxon>Polyangia</taxon>
        <taxon>Polyangiales</taxon>
        <taxon>Polyangiaceae</taxon>
        <taxon>Chondromyces</taxon>
    </lineage>
</organism>
<dbReference type="PRINTS" id="PR00154">
    <property type="entry name" value="AMPBINDING"/>
</dbReference>
<comment type="cofactor">
    <cofactor evidence="1">
        <name>pantetheine 4'-phosphate</name>
        <dbReference type="ChEBI" id="CHEBI:47942"/>
    </cofactor>
</comment>
<dbReference type="EC" id="5.1.1.11" evidence="7"/>
<dbReference type="GO" id="GO:0016874">
    <property type="term" value="F:ligase activity"/>
    <property type="evidence" value="ECO:0007669"/>
    <property type="project" value="UniProtKB-KW"/>
</dbReference>
<dbReference type="FunFam" id="3.40.50.12780:FF:000012">
    <property type="entry name" value="Non-ribosomal peptide synthetase"/>
    <property type="match status" value="1"/>
</dbReference>
<proteinExistence type="predicted"/>
<gene>
    <name evidence="7" type="ORF">CMC5_054860</name>
</gene>
<dbReference type="CDD" id="cd02142">
    <property type="entry name" value="McbC_SagB-like_oxidoreductase"/>
    <property type="match status" value="1"/>
</dbReference>
<dbReference type="InterPro" id="IPR057737">
    <property type="entry name" value="Condensation_MtbB-like"/>
</dbReference>
<name>A0A0K1EKY1_CHOCO</name>
<dbReference type="InterPro" id="IPR001242">
    <property type="entry name" value="Condensation_dom"/>
</dbReference>
<dbReference type="SUPFAM" id="SSF55469">
    <property type="entry name" value="FMN-dependent nitroreductase-like"/>
    <property type="match status" value="1"/>
</dbReference>
<dbReference type="FunFam" id="3.30.559.30:FF:000006">
    <property type="entry name" value="Yersiniabactin polyketide/non-ribosomal peptide synthetase"/>
    <property type="match status" value="1"/>
</dbReference>
<sequence length="1411" mass="155544">MSVMALLTDLAKRNVQISATGEQLDVRAPKGALTPELREQIAKHKPELLSFLKQRSSDKEAQKLPTVLPEPARRHEPFPLTDIQQAYWIGRSAVFHLGDVSIHIYWELDCQGLDLDRLGAAWRQVIARHDMLRAVVLSDGQQQILREVPAYTIEEEDLRGCPQAEVDMALAATRERMSHQLFQADQWPMFDVRATKLDGDRTRLHVSVDLLHVDGGSLFILNQDWVQAYLTPERPPPALELSYRDYVLAEVALRETELYRRSLTHWRERVKTLPPAPALPLARDPATLSKTRFVRRTERLSAEAWGRVTARASALGLSPSAVLLTAYAEVLAAWSKHPSFTINVTLFNRLPLHPQVNSIIGDFTSMILLGVDAAVVETFAARVGRVQEQLWSDLEARYVSGVEVQRELARAQGTPSANMPVVFTSMLNLGGQGYRPPETVWKALGELVCSLTQTPQVWLDCQAFEDDGQLIFLWDAVEDLFPPGMLDAMFTAFCDLLARLTKEEGAWQGEPAAQRVLPPEEQLELRARMNATDAPVPDEVLPSLLAAQASRRPDAPAVIASDRTLSYRELVRSACQLSHELVAQGVRPGALVAVAAERGYEQVIAVYSVLCAGAAYLPIDPEVPAERLRYLLEQSEVRVALTQRHLDARLSWPEGFQRVLIEANPDGPHADAPAAMPRPDDLAYVLYTSGSTGLPKGVMIEHRSVVNRILDVNERFEIGPADRAIALTALHHDLSVYDLFGVIAAGGTIIVPDAASARDPIHWAERMVAEGVTLWNSVPAFCEMLTSAMEHEEAKITFPSLRLVLLAGDWIPVTLPRRLWALASSARFISLGGPTETTVWDICHPVDRVDPDWPSIPYGRPMRNARYHVLNEALEPCPTWVPGQLYIGGVGLARGYFRDEARTQASFILHPRTGERLYRSGDMGRYLPDGEIEFLGREDFQVKIQGQRIELGEIEATLARHPAVRHAVAMVAGDGVKRLVTYVVPVQTDGSAARPDGALPGTAALESSQAGVLSDPLERVEFKLRRLGLRPIEPNMTTFDLGKLTEDEAKWALYASRSTHRSFDPDPLPIERVGRLLASLVSIHAGALPKHRYPSAGGLYPVRVYLHIKPGRLDGLPGGVYYHHPEEHRLVRISDGEGLGPSIHAPPNQAIAEAAAFTLFLVGHLPAVQPMYGEAAPSFCSLEAGYMGQLLMSEATACRIGLCPLGYVEPAQVREALALGEDDLLVHALLGGGISATQAETLAAPEEAAPARSLAEDLTAFLRHKLPPHMVPRVVMRDALPLTPNGKVDRKALAAIAATDGAPSNVPFVAPSDDMERTIAAIIEEVLQAPRVSVHQSFFDLGADSRHIVQIIGKLRQKLGVDIRLTEAFQHPTVNKLAAHLRKDPGEDDAARQGRDRAEARRASRERRQRR</sequence>
<evidence type="ECO:0000313" key="7">
    <source>
        <dbReference type="EMBL" id="AKT41312.1"/>
    </source>
</evidence>
<evidence type="ECO:0000256" key="4">
    <source>
        <dbReference type="ARBA" id="ARBA00022598"/>
    </source>
</evidence>
<dbReference type="OrthoDB" id="9757540at2"/>
<evidence type="ECO:0000256" key="5">
    <source>
        <dbReference type="SAM" id="MobiDB-lite"/>
    </source>
</evidence>
<dbReference type="InterPro" id="IPR023213">
    <property type="entry name" value="CAT-like_dom_sf"/>
</dbReference>
<dbReference type="InterPro" id="IPR029479">
    <property type="entry name" value="Nitroreductase"/>
</dbReference>
<evidence type="ECO:0000256" key="1">
    <source>
        <dbReference type="ARBA" id="ARBA00001957"/>
    </source>
</evidence>
<dbReference type="InterPro" id="IPR010071">
    <property type="entry name" value="AA_adenyl_dom"/>
</dbReference>
<dbReference type="InterPro" id="IPR020806">
    <property type="entry name" value="PKS_PP-bd"/>
</dbReference>
<dbReference type="PANTHER" id="PTHR45527:SF10">
    <property type="entry name" value="PYOCHELIN SYNTHASE PCHF"/>
    <property type="match status" value="1"/>
</dbReference>
<keyword evidence="3" id="KW-0597">Phosphoprotein</keyword>
<dbReference type="InterPro" id="IPR044894">
    <property type="entry name" value="TubC_N_sf"/>
</dbReference>
<dbReference type="Pfam" id="PF00501">
    <property type="entry name" value="AMP-binding"/>
    <property type="match status" value="1"/>
</dbReference>